<evidence type="ECO:0000256" key="8">
    <source>
        <dbReference type="RuleBase" id="RU366003"/>
    </source>
</evidence>
<dbReference type="RefSeq" id="WP_027326108.1">
    <property type="nucleotide sequence ID" value="NZ_CAMBON010000002.1"/>
</dbReference>
<comment type="similarity">
    <text evidence="2 8">Belongs to the PHP hydrolase family. HisK subfamily.</text>
</comment>
<evidence type="ECO:0000259" key="9">
    <source>
        <dbReference type="Pfam" id="PF02811"/>
    </source>
</evidence>
<evidence type="ECO:0000256" key="2">
    <source>
        <dbReference type="ARBA" id="ARBA00009152"/>
    </source>
</evidence>
<dbReference type="PANTHER" id="PTHR21039:SF0">
    <property type="entry name" value="HISTIDINOL-PHOSPHATASE"/>
    <property type="match status" value="1"/>
</dbReference>
<reference evidence="10 11" key="1">
    <citation type="submission" date="2019-07" db="EMBL/GenBank/DDBJ databases">
        <title>Draft Genome Sequences of Bacteroides pyogenes Strains Isolated from the Uterus Holstein Dairy Cows with Metritis.</title>
        <authorList>
            <person name="Cunha F."/>
            <person name="Galvao K.N."/>
            <person name="Jeon S.J."/>
            <person name="Jeong K.C."/>
        </authorList>
    </citation>
    <scope>NUCLEOTIDE SEQUENCE [LARGE SCALE GENOMIC DNA]</scope>
    <source>
        <strain evidence="10 11">KG-31</strain>
    </source>
</reference>
<dbReference type="Gene3D" id="3.20.20.140">
    <property type="entry name" value="Metal-dependent hydrolases"/>
    <property type="match status" value="1"/>
</dbReference>
<evidence type="ECO:0000256" key="7">
    <source>
        <dbReference type="ARBA" id="ARBA00049158"/>
    </source>
</evidence>
<dbReference type="EMBL" id="VKLW01000007">
    <property type="protein sequence ID" value="TYK34463.1"/>
    <property type="molecule type" value="Genomic_DNA"/>
</dbReference>
<dbReference type="Pfam" id="PF02811">
    <property type="entry name" value="PHP"/>
    <property type="match status" value="1"/>
</dbReference>
<dbReference type="InterPro" id="IPR004013">
    <property type="entry name" value="PHP_dom"/>
</dbReference>
<proteinExistence type="inferred from homology"/>
<dbReference type="CDD" id="cd12110">
    <property type="entry name" value="PHP_HisPPase_Hisj_like"/>
    <property type="match status" value="1"/>
</dbReference>
<dbReference type="UniPathway" id="UPA00031">
    <property type="reaction ID" value="UER00013"/>
</dbReference>
<evidence type="ECO:0000256" key="3">
    <source>
        <dbReference type="ARBA" id="ARBA00013085"/>
    </source>
</evidence>
<evidence type="ECO:0000256" key="4">
    <source>
        <dbReference type="ARBA" id="ARBA00022605"/>
    </source>
</evidence>
<dbReference type="GO" id="GO:0004401">
    <property type="term" value="F:histidinol-phosphatase activity"/>
    <property type="evidence" value="ECO:0007669"/>
    <property type="project" value="UniProtKB-UniRule"/>
</dbReference>
<dbReference type="Proteomes" id="UP000324383">
    <property type="component" value="Unassembled WGS sequence"/>
</dbReference>
<evidence type="ECO:0000256" key="1">
    <source>
        <dbReference type="ARBA" id="ARBA00004970"/>
    </source>
</evidence>
<name>A0A5D3EZ76_9BACE</name>
<comment type="pathway">
    <text evidence="1 8">Amino-acid biosynthesis; L-histidine biosynthesis; L-histidine from 5-phospho-alpha-D-ribose 1-diphosphate: step 8/9.</text>
</comment>
<dbReference type="AlphaFoldDB" id="A0A5D3EZ76"/>
<dbReference type="InterPro" id="IPR010140">
    <property type="entry name" value="Histidinol_P_phosphatase_HisJ"/>
</dbReference>
<organism evidence="10 11">
    <name type="scientific">Bacteroides pyogenes</name>
    <dbReference type="NCBI Taxonomy" id="310300"/>
    <lineage>
        <taxon>Bacteria</taxon>
        <taxon>Pseudomonadati</taxon>
        <taxon>Bacteroidota</taxon>
        <taxon>Bacteroidia</taxon>
        <taxon>Bacteroidales</taxon>
        <taxon>Bacteroidaceae</taxon>
        <taxon>Bacteroides</taxon>
    </lineage>
</organism>
<dbReference type="GO" id="GO:0000105">
    <property type="term" value="P:L-histidine biosynthetic process"/>
    <property type="evidence" value="ECO:0007669"/>
    <property type="project" value="UniProtKB-UniRule"/>
</dbReference>
<sequence length="287" mass="33014">MTNLTNYHSHCLYCDGRANMELFIRFALSEGFTSYGISSHAPLPFPTAWTMEWECMDDYLSEISRLKEKYAGRIELLAGLEIDYLDEEHNPSSERFRSLPLDYRIGSVHMLRSMEGRVVDIDTSPEKFRQSVDRYFAGDLDYVVCLYYTNSMRMLRAGGFDIVGHPCKMHYNASRYRPGLEEEGWYNDLVSRFFEEIARGGYIAEINTKAYRDAGVFYPYERYFPLMKELGIRVQVNSDVHCPDLVNSGRPEALAALKRAGFTSVTEWKDGGWTEVEIGRHAASPFG</sequence>
<evidence type="ECO:0000256" key="5">
    <source>
        <dbReference type="ARBA" id="ARBA00022801"/>
    </source>
</evidence>
<dbReference type="NCBIfam" id="TIGR01856">
    <property type="entry name" value="hisJ_fam"/>
    <property type="match status" value="1"/>
</dbReference>
<evidence type="ECO:0000256" key="6">
    <source>
        <dbReference type="ARBA" id="ARBA00023102"/>
    </source>
</evidence>
<accession>A0A5D3EZ76</accession>
<feature type="domain" description="PHP" evidence="9">
    <location>
        <begin position="7"/>
        <end position="208"/>
    </location>
</feature>
<evidence type="ECO:0000313" key="10">
    <source>
        <dbReference type="EMBL" id="TYK34463.1"/>
    </source>
</evidence>
<dbReference type="SUPFAM" id="SSF89550">
    <property type="entry name" value="PHP domain-like"/>
    <property type="match status" value="1"/>
</dbReference>
<keyword evidence="6 8" id="KW-0368">Histidine biosynthesis</keyword>
<comment type="catalytic activity">
    <reaction evidence="7 8">
        <text>L-histidinol phosphate + H2O = L-histidinol + phosphate</text>
        <dbReference type="Rhea" id="RHEA:14465"/>
        <dbReference type="ChEBI" id="CHEBI:15377"/>
        <dbReference type="ChEBI" id="CHEBI:43474"/>
        <dbReference type="ChEBI" id="CHEBI:57699"/>
        <dbReference type="ChEBI" id="CHEBI:57980"/>
        <dbReference type="EC" id="3.1.3.15"/>
    </reaction>
</comment>
<dbReference type="EC" id="3.1.3.15" evidence="3 8"/>
<dbReference type="PANTHER" id="PTHR21039">
    <property type="entry name" value="HISTIDINOL PHOSPHATASE-RELATED"/>
    <property type="match status" value="1"/>
</dbReference>
<keyword evidence="4 8" id="KW-0028">Amino-acid biosynthesis</keyword>
<comment type="caution">
    <text evidence="10">The sequence shown here is derived from an EMBL/GenBank/DDBJ whole genome shotgun (WGS) entry which is preliminary data.</text>
</comment>
<gene>
    <name evidence="10" type="ORF">FNJ60_04175</name>
</gene>
<dbReference type="GO" id="GO:0005737">
    <property type="term" value="C:cytoplasm"/>
    <property type="evidence" value="ECO:0007669"/>
    <property type="project" value="TreeGrafter"/>
</dbReference>
<dbReference type="InterPro" id="IPR016195">
    <property type="entry name" value="Pol/histidinol_Pase-like"/>
</dbReference>
<protein>
    <recommendedName>
        <fullName evidence="3 8">Histidinol-phosphatase</fullName>
        <shortName evidence="8">HolPase</shortName>
        <ecNumber evidence="3 8">3.1.3.15</ecNumber>
    </recommendedName>
</protein>
<keyword evidence="5 8" id="KW-0378">Hydrolase</keyword>
<evidence type="ECO:0000313" key="11">
    <source>
        <dbReference type="Proteomes" id="UP000324383"/>
    </source>
</evidence>
<keyword evidence="11" id="KW-1185">Reference proteome</keyword>